<feature type="non-terminal residue" evidence="2">
    <location>
        <position position="212"/>
    </location>
</feature>
<keyword evidence="1" id="KW-1133">Transmembrane helix</keyword>
<keyword evidence="1" id="KW-0472">Membrane</keyword>
<sequence length="212" mass="24178">MINLIYVLQRFFHNIMFGTATAMLVIYISALPVNYSELLDDDKEQSEYSVHLNPLALIMPGYFLPSYMFHFSHNYHVETYCPHHNNNECTKDDDTHQCCSPALQKSEADPVLFVLAGVLHLIFWTFMNMVLDYHVYSYIYRWAAFKLSSYSGNAQGLNESSSKLSSTFLTKPFTQLSKSTSQMVHMGSMFGGNRIEMQNYADLNPASASSSK</sequence>
<keyword evidence="1" id="KW-0812">Transmembrane</keyword>
<keyword evidence="3" id="KW-1185">Reference proteome</keyword>
<gene>
    <name evidence="2" type="ORF">EGW08_003714</name>
</gene>
<name>A0A433U426_ELYCH</name>
<feature type="transmembrane region" description="Helical" evidence="1">
    <location>
        <begin position="12"/>
        <end position="30"/>
    </location>
</feature>
<organism evidence="2 3">
    <name type="scientific">Elysia chlorotica</name>
    <name type="common">Eastern emerald elysia</name>
    <name type="synonym">Sea slug</name>
    <dbReference type="NCBI Taxonomy" id="188477"/>
    <lineage>
        <taxon>Eukaryota</taxon>
        <taxon>Metazoa</taxon>
        <taxon>Spiralia</taxon>
        <taxon>Lophotrochozoa</taxon>
        <taxon>Mollusca</taxon>
        <taxon>Gastropoda</taxon>
        <taxon>Heterobranchia</taxon>
        <taxon>Euthyneura</taxon>
        <taxon>Panpulmonata</taxon>
        <taxon>Sacoglossa</taxon>
        <taxon>Placobranchoidea</taxon>
        <taxon>Plakobranchidae</taxon>
        <taxon>Elysia</taxon>
    </lineage>
</organism>
<accession>A0A433U426</accession>
<feature type="transmembrane region" description="Helical" evidence="1">
    <location>
        <begin position="111"/>
        <end position="131"/>
    </location>
</feature>
<evidence type="ECO:0000313" key="2">
    <source>
        <dbReference type="EMBL" id="RUS88538.1"/>
    </source>
</evidence>
<comment type="caution">
    <text evidence="2">The sequence shown here is derived from an EMBL/GenBank/DDBJ whole genome shotgun (WGS) entry which is preliminary data.</text>
</comment>
<proteinExistence type="predicted"/>
<dbReference type="Proteomes" id="UP000271974">
    <property type="component" value="Unassembled WGS sequence"/>
</dbReference>
<dbReference type="EMBL" id="RQTK01000080">
    <property type="protein sequence ID" value="RUS88538.1"/>
    <property type="molecule type" value="Genomic_DNA"/>
</dbReference>
<protein>
    <submittedName>
        <fullName evidence="2">Uncharacterized protein</fullName>
    </submittedName>
</protein>
<reference evidence="2 3" key="1">
    <citation type="submission" date="2019-01" db="EMBL/GenBank/DDBJ databases">
        <title>A draft genome assembly of the solar-powered sea slug Elysia chlorotica.</title>
        <authorList>
            <person name="Cai H."/>
            <person name="Li Q."/>
            <person name="Fang X."/>
            <person name="Li J."/>
            <person name="Curtis N.E."/>
            <person name="Altenburger A."/>
            <person name="Shibata T."/>
            <person name="Feng M."/>
            <person name="Maeda T."/>
            <person name="Schwartz J.A."/>
            <person name="Shigenobu S."/>
            <person name="Lundholm N."/>
            <person name="Nishiyama T."/>
            <person name="Yang H."/>
            <person name="Hasebe M."/>
            <person name="Li S."/>
            <person name="Pierce S.K."/>
            <person name="Wang J."/>
        </authorList>
    </citation>
    <scope>NUCLEOTIDE SEQUENCE [LARGE SCALE GENOMIC DNA]</scope>
    <source>
        <strain evidence="2">EC2010</strain>
        <tissue evidence="2">Whole organism of an adult</tissue>
    </source>
</reference>
<evidence type="ECO:0000313" key="3">
    <source>
        <dbReference type="Proteomes" id="UP000271974"/>
    </source>
</evidence>
<dbReference type="AlphaFoldDB" id="A0A433U426"/>
<evidence type="ECO:0000256" key="1">
    <source>
        <dbReference type="SAM" id="Phobius"/>
    </source>
</evidence>